<feature type="compositionally biased region" description="Polar residues" evidence="1">
    <location>
        <begin position="218"/>
        <end position="230"/>
    </location>
</feature>
<feature type="region of interest" description="Disordered" evidence="1">
    <location>
        <begin position="468"/>
        <end position="537"/>
    </location>
</feature>
<feature type="region of interest" description="Disordered" evidence="1">
    <location>
        <begin position="165"/>
        <end position="434"/>
    </location>
</feature>
<evidence type="ECO:0000313" key="2">
    <source>
        <dbReference type="EMBL" id="PBK95781.1"/>
    </source>
</evidence>
<reference evidence="3" key="1">
    <citation type="journal article" date="2017" name="Nat. Ecol. Evol.">
        <title>Genome expansion and lineage-specific genetic innovations in the forest pathogenic fungi Armillaria.</title>
        <authorList>
            <person name="Sipos G."/>
            <person name="Prasanna A.N."/>
            <person name="Walter M.C."/>
            <person name="O'Connor E."/>
            <person name="Balint B."/>
            <person name="Krizsan K."/>
            <person name="Kiss B."/>
            <person name="Hess J."/>
            <person name="Varga T."/>
            <person name="Slot J."/>
            <person name="Riley R."/>
            <person name="Boka B."/>
            <person name="Rigling D."/>
            <person name="Barry K."/>
            <person name="Lee J."/>
            <person name="Mihaltcheva S."/>
            <person name="LaButti K."/>
            <person name="Lipzen A."/>
            <person name="Waldron R."/>
            <person name="Moloney N.M."/>
            <person name="Sperisen C."/>
            <person name="Kredics L."/>
            <person name="Vagvoelgyi C."/>
            <person name="Patrignani A."/>
            <person name="Fitzpatrick D."/>
            <person name="Nagy I."/>
            <person name="Doyle S."/>
            <person name="Anderson J.B."/>
            <person name="Grigoriev I.V."/>
            <person name="Gueldener U."/>
            <person name="Muensterkoetter M."/>
            <person name="Nagy L.G."/>
        </authorList>
    </citation>
    <scope>NUCLEOTIDE SEQUENCE [LARGE SCALE GENOMIC DNA]</scope>
    <source>
        <strain evidence="3">Ar21-2</strain>
    </source>
</reference>
<dbReference type="AlphaFoldDB" id="A0A2H3DKM8"/>
<feature type="compositionally biased region" description="Basic and acidic residues" evidence="1">
    <location>
        <begin position="325"/>
        <end position="363"/>
    </location>
</feature>
<protein>
    <submittedName>
        <fullName evidence="2">Uncharacterized protein</fullName>
    </submittedName>
</protein>
<feature type="compositionally biased region" description="Low complexity" evidence="1">
    <location>
        <begin position="520"/>
        <end position="529"/>
    </location>
</feature>
<feature type="compositionally biased region" description="Acidic residues" evidence="1">
    <location>
        <begin position="165"/>
        <end position="209"/>
    </location>
</feature>
<feature type="compositionally biased region" description="Acidic residues" evidence="1">
    <location>
        <begin position="390"/>
        <end position="400"/>
    </location>
</feature>
<dbReference type="OMA" id="PRHYTAN"/>
<gene>
    <name evidence="2" type="ORF">ARMGADRAFT_1163519</name>
</gene>
<accession>A0A2H3DKM8</accession>
<keyword evidence="3" id="KW-1185">Reference proteome</keyword>
<dbReference type="EMBL" id="KZ293651">
    <property type="protein sequence ID" value="PBK95781.1"/>
    <property type="molecule type" value="Genomic_DNA"/>
</dbReference>
<dbReference type="OrthoDB" id="3058629at2759"/>
<proteinExistence type="predicted"/>
<name>A0A2H3DKM8_ARMGA</name>
<dbReference type="Proteomes" id="UP000217790">
    <property type="component" value="Unassembled WGS sequence"/>
</dbReference>
<feature type="compositionally biased region" description="Basic residues" evidence="1">
    <location>
        <begin position="506"/>
        <end position="518"/>
    </location>
</feature>
<feature type="compositionally biased region" description="Polar residues" evidence="1">
    <location>
        <begin position="401"/>
        <end position="413"/>
    </location>
</feature>
<feature type="compositionally biased region" description="Polar residues" evidence="1">
    <location>
        <begin position="289"/>
        <end position="310"/>
    </location>
</feature>
<dbReference type="InParanoid" id="A0A2H3DKM8"/>
<sequence length="562" mass="62941">MLDRDEAERLPVVIPQEDIDNDPKAFAWYEGPKGGGFTVPCQFKKYPNRPVNETPMGYLHFIVENCDERTKNIHSDFFDAINTYFEGLMAYAGDHYAEFVIPFGTKHRGKRLQQCRDKPWMQWTTRKPSLTQKYPVYFTAVQYLLDDPRHYTANRDIGELLSATEYEDDLDLEEEDSDDEYENDSFIDDGSIEEEREEGESSEAADESEASSSIEESTQGSDAEDSQSCISDDFDSEPYIQTPPRKIPLNGTASLGSAHRLGKRRDSSGPSPELPPPSALRKRWRASPDFNTSPLVLLSPTPSKVNSSHKASPRKGRFSSVASSDHLEHSDVAETNESEARQQSRNRKTERPATRQRQTRNDGKSSPIKANSSHSRKRERLEDFISSAGGEEDDGSDEYIDSTTENDTSTDMENSFEPRELRPRKPPPSDDPCILEKILSAKSSSSSIATELSSGVIDLLSDNEDSGVIVISSGPESEQDKSRQSQYTRRKRVPSESDPDVQPPCPKRRRASAIRRHVSSSEGSPSRSPSPERPSPKCKRCHLFTIFATFLNSTSTAATSVD</sequence>
<organism evidence="2 3">
    <name type="scientific">Armillaria gallica</name>
    <name type="common">Bulbous honey fungus</name>
    <name type="synonym">Armillaria bulbosa</name>
    <dbReference type="NCBI Taxonomy" id="47427"/>
    <lineage>
        <taxon>Eukaryota</taxon>
        <taxon>Fungi</taxon>
        <taxon>Dikarya</taxon>
        <taxon>Basidiomycota</taxon>
        <taxon>Agaricomycotina</taxon>
        <taxon>Agaricomycetes</taxon>
        <taxon>Agaricomycetidae</taxon>
        <taxon>Agaricales</taxon>
        <taxon>Marasmiineae</taxon>
        <taxon>Physalacriaceae</taxon>
        <taxon>Armillaria</taxon>
    </lineage>
</organism>
<evidence type="ECO:0000313" key="3">
    <source>
        <dbReference type="Proteomes" id="UP000217790"/>
    </source>
</evidence>
<dbReference type="STRING" id="47427.A0A2H3DKM8"/>
<evidence type="ECO:0000256" key="1">
    <source>
        <dbReference type="SAM" id="MobiDB-lite"/>
    </source>
</evidence>